<dbReference type="SUPFAM" id="SSF56112">
    <property type="entry name" value="Protein kinase-like (PK-like)"/>
    <property type="match status" value="1"/>
</dbReference>
<organism evidence="2 3">
    <name type="scientific">Boletus edulis BED1</name>
    <dbReference type="NCBI Taxonomy" id="1328754"/>
    <lineage>
        <taxon>Eukaryota</taxon>
        <taxon>Fungi</taxon>
        <taxon>Dikarya</taxon>
        <taxon>Basidiomycota</taxon>
        <taxon>Agaricomycotina</taxon>
        <taxon>Agaricomycetes</taxon>
        <taxon>Agaricomycetidae</taxon>
        <taxon>Boletales</taxon>
        <taxon>Boletineae</taxon>
        <taxon>Boletaceae</taxon>
        <taxon>Boletoideae</taxon>
        <taxon>Boletus</taxon>
    </lineage>
</organism>
<reference evidence="2" key="1">
    <citation type="submission" date="2019-10" db="EMBL/GenBank/DDBJ databases">
        <authorList>
            <consortium name="DOE Joint Genome Institute"/>
            <person name="Kuo A."/>
            <person name="Miyauchi S."/>
            <person name="Kiss E."/>
            <person name="Drula E."/>
            <person name="Kohler A."/>
            <person name="Sanchez-Garcia M."/>
            <person name="Andreopoulos B."/>
            <person name="Barry K.W."/>
            <person name="Bonito G."/>
            <person name="Buee M."/>
            <person name="Carver A."/>
            <person name="Chen C."/>
            <person name="Cichocki N."/>
            <person name="Clum A."/>
            <person name="Culley D."/>
            <person name="Crous P.W."/>
            <person name="Fauchery L."/>
            <person name="Girlanda M."/>
            <person name="Hayes R."/>
            <person name="Keri Z."/>
            <person name="LaButti K."/>
            <person name="Lipzen A."/>
            <person name="Lombard V."/>
            <person name="Magnuson J."/>
            <person name="Maillard F."/>
            <person name="Morin E."/>
            <person name="Murat C."/>
            <person name="Nolan M."/>
            <person name="Ohm R."/>
            <person name="Pangilinan J."/>
            <person name="Pereira M."/>
            <person name="Perotto S."/>
            <person name="Peter M."/>
            <person name="Riley R."/>
            <person name="Sitrit Y."/>
            <person name="Stielow B."/>
            <person name="Szollosi G."/>
            <person name="Zifcakova L."/>
            <person name="Stursova M."/>
            <person name="Spatafora J.W."/>
            <person name="Tedersoo L."/>
            <person name="Vaario L.-M."/>
            <person name="Yamada A."/>
            <person name="Yan M."/>
            <person name="Wang P."/>
            <person name="Xu J."/>
            <person name="Bruns T."/>
            <person name="Baldrian P."/>
            <person name="Vilgalys R."/>
            <person name="Henrissat B."/>
            <person name="Grigoriev I.V."/>
            <person name="Hibbett D."/>
            <person name="Nagy L.G."/>
            <person name="Martin F.M."/>
        </authorList>
    </citation>
    <scope>NUCLEOTIDE SEQUENCE</scope>
    <source>
        <strain evidence="2">BED1</strain>
    </source>
</reference>
<dbReference type="PROSITE" id="PS50011">
    <property type="entry name" value="PROTEIN_KINASE_DOM"/>
    <property type="match status" value="1"/>
</dbReference>
<sequence>MSSPLSSQLEGRPLADLTKQVSRESAIHIAGGAFGDVYKCRRHSSGSSSLVAVKSPRYFASEDPEKNQRQLELNNKILRRELGLLRRLEHSNIIPLLGVTYGFGPILAAILPWMENGTLHSFLKNKGQTLSIVERLNLVHGIGSGLEYLHSLLVFHGDLHSGNVLIDEEQNPRISDFGLSCTIGKLQPGLSYLQGLSSTNNAGAVRCAAPERLSDCKPHPSADMYSFGCMMYEVLSGDVPWKEKNDFEVIALKLMAHKPPSRPIHPAVEEEHWALMVKCWSSPKRRPSAREVVIVVQTFSSSSERGCVSHAEQLKCIAFFFFIDWSLSRKW</sequence>
<dbReference type="InterPro" id="IPR001245">
    <property type="entry name" value="Ser-Thr/Tyr_kinase_cat_dom"/>
</dbReference>
<protein>
    <submittedName>
        <fullName evidence="2">Kinase-like domain-containing protein</fullName>
    </submittedName>
</protein>
<dbReference type="Gene3D" id="1.10.510.10">
    <property type="entry name" value="Transferase(Phosphotransferase) domain 1"/>
    <property type="match status" value="1"/>
</dbReference>
<proteinExistence type="predicted"/>
<dbReference type="PANTHER" id="PTHR44329">
    <property type="entry name" value="SERINE/THREONINE-PROTEIN KINASE TNNI3K-RELATED"/>
    <property type="match status" value="1"/>
</dbReference>
<comment type="caution">
    <text evidence="2">The sequence shown here is derived from an EMBL/GenBank/DDBJ whole genome shotgun (WGS) entry which is preliminary data.</text>
</comment>
<dbReference type="GO" id="GO:0004674">
    <property type="term" value="F:protein serine/threonine kinase activity"/>
    <property type="evidence" value="ECO:0007669"/>
    <property type="project" value="TreeGrafter"/>
</dbReference>
<keyword evidence="3" id="KW-1185">Reference proteome</keyword>
<evidence type="ECO:0000313" key="3">
    <source>
        <dbReference type="Proteomes" id="UP001194468"/>
    </source>
</evidence>
<dbReference type="AlphaFoldDB" id="A0AAD4GB45"/>
<gene>
    <name evidence="2" type="ORF">L210DRAFT_2669894</name>
</gene>
<name>A0AAD4GB45_BOLED</name>
<reference evidence="2" key="2">
    <citation type="journal article" date="2020" name="Nat. Commun.">
        <title>Large-scale genome sequencing of mycorrhizal fungi provides insights into the early evolution of symbiotic traits.</title>
        <authorList>
            <person name="Miyauchi S."/>
            <person name="Kiss E."/>
            <person name="Kuo A."/>
            <person name="Drula E."/>
            <person name="Kohler A."/>
            <person name="Sanchez-Garcia M."/>
            <person name="Morin E."/>
            <person name="Andreopoulos B."/>
            <person name="Barry K.W."/>
            <person name="Bonito G."/>
            <person name="Buee M."/>
            <person name="Carver A."/>
            <person name="Chen C."/>
            <person name="Cichocki N."/>
            <person name="Clum A."/>
            <person name="Culley D."/>
            <person name="Crous P.W."/>
            <person name="Fauchery L."/>
            <person name="Girlanda M."/>
            <person name="Hayes R.D."/>
            <person name="Keri Z."/>
            <person name="LaButti K."/>
            <person name="Lipzen A."/>
            <person name="Lombard V."/>
            <person name="Magnuson J."/>
            <person name="Maillard F."/>
            <person name="Murat C."/>
            <person name="Nolan M."/>
            <person name="Ohm R.A."/>
            <person name="Pangilinan J."/>
            <person name="Pereira M.F."/>
            <person name="Perotto S."/>
            <person name="Peter M."/>
            <person name="Pfister S."/>
            <person name="Riley R."/>
            <person name="Sitrit Y."/>
            <person name="Stielow J.B."/>
            <person name="Szollosi G."/>
            <person name="Zifcakova L."/>
            <person name="Stursova M."/>
            <person name="Spatafora J.W."/>
            <person name="Tedersoo L."/>
            <person name="Vaario L.M."/>
            <person name="Yamada A."/>
            <person name="Yan M."/>
            <person name="Wang P."/>
            <person name="Xu J."/>
            <person name="Bruns T."/>
            <person name="Baldrian P."/>
            <person name="Vilgalys R."/>
            <person name="Dunand C."/>
            <person name="Henrissat B."/>
            <person name="Grigoriev I.V."/>
            <person name="Hibbett D."/>
            <person name="Nagy L.G."/>
            <person name="Martin F.M."/>
        </authorList>
    </citation>
    <scope>NUCLEOTIDE SEQUENCE</scope>
    <source>
        <strain evidence="2">BED1</strain>
    </source>
</reference>
<dbReference type="Pfam" id="PF07714">
    <property type="entry name" value="PK_Tyr_Ser-Thr"/>
    <property type="match status" value="1"/>
</dbReference>
<evidence type="ECO:0000313" key="2">
    <source>
        <dbReference type="EMBL" id="KAF8434118.1"/>
    </source>
</evidence>
<dbReference type="Proteomes" id="UP001194468">
    <property type="component" value="Unassembled WGS sequence"/>
</dbReference>
<keyword evidence="2" id="KW-0808">Transferase</keyword>
<dbReference type="InterPro" id="IPR000719">
    <property type="entry name" value="Prot_kinase_dom"/>
</dbReference>
<evidence type="ECO:0000259" key="1">
    <source>
        <dbReference type="PROSITE" id="PS50011"/>
    </source>
</evidence>
<dbReference type="InterPro" id="IPR051681">
    <property type="entry name" value="Ser/Thr_Kinases-Pseudokinases"/>
</dbReference>
<keyword evidence="2" id="KW-0418">Kinase</keyword>
<feature type="domain" description="Protein kinase" evidence="1">
    <location>
        <begin position="23"/>
        <end position="300"/>
    </location>
</feature>
<dbReference type="InterPro" id="IPR011009">
    <property type="entry name" value="Kinase-like_dom_sf"/>
</dbReference>
<dbReference type="EMBL" id="WHUW01000030">
    <property type="protein sequence ID" value="KAF8434118.1"/>
    <property type="molecule type" value="Genomic_DNA"/>
</dbReference>
<accession>A0AAD4GB45</accession>
<dbReference type="GO" id="GO:0005524">
    <property type="term" value="F:ATP binding"/>
    <property type="evidence" value="ECO:0007669"/>
    <property type="project" value="InterPro"/>
</dbReference>